<comment type="subunit">
    <text evidence="9">Binds MBD1. Binds SSBP1.</text>
</comment>
<evidence type="ECO:0000256" key="1">
    <source>
        <dbReference type="ARBA" id="ARBA00000086"/>
    </source>
</evidence>
<keyword evidence="7" id="KW-0234">DNA repair</keyword>
<dbReference type="KEGG" id="sasa:106607370"/>
<evidence type="ECO:0000256" key="11">
    <source>
        <dbReference type="ARBA" id="ARBA00076879"/>
    </source>
</evidence>
<evidence type="ECO:0000256" key="10">
    <source>
        <dbReference type="ARBA" id="ARBA00068926"/>
    </source>
</evidence>
<dbReference type="PaxDb" id="8030-ENSSSAP00000043163"/>
<dbReference type="OrthoDB" id="6353017at2759"/>
<evidence type="ECO:0000256" key="12">
    <source>
        <dbReference type="ARBA" id="ARBA00078171"/>
    </source>
</evidence>
<keyword evidence="6" id="KW-0378">Hydrolase</keyword>
<dbReference type="Proteomes" id="UP001652741">
    <property type="component" value="Chromosome ssa06"/>
</dbReference>
<dbReference type="OMA" id="LPWRWYL"/>
<keyword evidence="15" id="KW-1185">Reference proteome</keyword>
<dbReference type="STRING" id="8030.ENSSSAP00000043163"/>
<comment type="similarity">
    <text evidence="3">Belongs to the DNA glycosylase MPG family.</text>
</comment>
<evidence type="ECO:0000313" key="15">
    <source>
        <dbReference type="Proteomes" id="UP001652741"/>
    </source>
</evidence>
<dbReference type="CDD" id="cd00540">
    <property type="entry name" value="AAG"/>
    <property type="match status" value="1"/>
</dbReference>
<protein>
    <recommendedName>
        <fullName evidence="10">DNA-3-methyladenine glycosylase</fullName>
        <ecNumber evidence="4">3.2.2.21</ecNumber>
    </recommendedName>
    <alternativeName>
        <fullName evidence="11">3-alkyladenine DNA glycosylase</fullName>
    </alternativeName>
    <alternativeName>
        <fullName evidence="8">3-methyladenine DNA glycosidase</fullName>
    </alternativeName>
    <alternativeName>
        <fullName evidence="13">ADPG</fullName>
    </alternativeName>
    <alternativeName>
        <fullName evidence="12">N-methylpurine-DNA glycosylase</fullName>
    </alternativeName>
</protein>
<evidence type="ECO:0000256" key="14">
    <source>
        <dbReference type="SAM" id="MobiDB-lite"/>
    </source>
</evidence>
<dbReference type="GO" id="GO:0003905">
    <property type="term" value="F:alkylbase DNA N-glycosylase activity"/>
    <property type="evidence" value="ECO:0007669"/>
    <property type="project" value="UniProtKB-EC"/>
</dbReference>
<dbReference type="Pfam" id="PF02245">
    <property type="entry name" value="Pur_DNA_glyco"/>
    <property type="match status" value="1"/>
</dbReference>
<dbReference type="NCBIfam" id="TIGR00567">
    <property type="entry name" value="3mg"/>
    <property type="match status" value="1"/>
</dbReference>
<evidence type="ECO:0000313" key="16">
    <source>
        <dbReference type="RefSeq" id="XP_014059762.1"/>
    </source>
</evidence>
<dbReference type="HAMAP" id="MF_00527">
    <property type="entry name" value="3MGH"/>
    <property type="match status" value="1"/>
</dbReference>
<evidence type="ECO:0000256" key="2">
    <source>
        <dbReference type="ARBA" id="ARBA00002421"/>
    </source>
</evidence>
<dbReference type="InterPro" id="IPR036995">
    <property type="entry name" value="MPG_sf"/>
</dbReference>
<dbReference type="Bgee" id="ENSSSAG00000045948">
    <property type="expression patterns" value="Expressed in ovary and 14 other cell types or tissues"/>
</dbReference>
<gene>
    <name evidence="16" type="primary">LOC106607370</name>
</gene>
<name>A0A1S3S5Z5_SALSA</name>
<dbReference type="SUPFAM" id="SSF50486">
    <property type="entry name" value="FMT C-terminal domain-like"/>
    <property type="match status" value="1"/>
</dbReference>
<evidence type="ECO:0000256" key="4">
    <source>
        <dbReference type="ARBA" id="ARBA00012000"/>
    </source>
</evidence>
<comment type="catalytic activity">
    <reaction evidence="1">
        <text>Hydrolysis of alkylated DNA, releasing 3-methyladenine, 3-methylguanine, 7-methylguanine and 7-methyladenine.</text>
        <dbReference type="EC" id="3.2.2.21"/>
    </reaction>
</comment>
<dbReference type="RefSeq" id="XP_014059762.1">
    <property type="nucleotide sequence ID" value="XM_014204287.2"/>
</dbReference>
<dbReference type="GO" id="GO:0003677">
    <property type="term" value="F:DNA binding"/>
    <property type="evidence" value="ECO:0007669"/>
    <property type="project" value="InterPro"/>
</dbReference>
<dbReference type="InterPro" id="IPR011034">
    <property type="entry name" value="Formyl_transferase-like_C_sf"/>
</dbReference>
<comment type="function">
    <text evidence="2">Hydrolysis of the deoxyribose N-glycosidic bond to excise 3-methyladenine, and 7-methylguanine from the damaged DNA polymer formed by alkylation lesions.</text>
</comment>
<dbReference type="GO" id="GO:0006284">
    <property type="term" value="P:base-excision repair"/>
    <property type="evidence" value="ECO:0007669"/>
    <property type="project" value="InterPro"/>
</dbReference>
<reference evidence="16" key="1">
    <citation type="submission" date="2025-08" db="UniProtKB">
        <authorList>
            <consortium name="RefSeq"/>
        </authorList>
    </citation>
    <scope>IDENTIFICATION</scope>
</reference>
<evidence type="ECO:0000256" key="3">
    <source>
        <dbReference type="ARBA" id="ARBA00009232"/>
    </source>
</evidence>
<dbReference type="PANTHER" id="PTHR10429">
    <property type="entry name" value="DNA-3-METHYLADENINE GLYCOSYLASE"/>
    <property type="match status" value="1"/>
</dbReference>
<dbReference type="GeneID" id="106607370"/>
<evidence type="ECO:0000256" key="7">
    <source>
        <dbReference type="ARBA" id="ARBA00023204"/>
    </source>
</evidence>
<evidence type="ECO:0000256" key="8">
    <source>
        <dbReference type="ARBA" id="ARBA00033426"/>
    </source>
</evidence>
<dbReference type="Gene3D" id="3.10.300.10">
    <property type="entry name" value="Methylpurine-DNA glycosylase (MPG)"/>
    <property type="match status" value="1"/>
</dbReference>
<evidence type="ECO:0000256" key="9">
    <source>
        <dbReference type="ARBA" id="ARBA00066187"/>
    </source>
</evidence>
<organism evidence="15 16">
    <name type="scientific">Salmo salar</name>
    <name type="common">Atlantic salmon</name>
    <dbReference type="NCBI Taxonomy" id="8030"/>
    <lineage>
        <taxon>Eukaryota</taxon>
        <taxon>Metazoa</taxon>
        <taxon>Chordata</taxon>
        <taxon>Craniata</taxon>
        <taxon>Vertebrata</taxon>
        <taxon>Euteleostomi</taxon>
        <taxon>Actinopterygii</taxon>
        <taxon>Neopterygii</taxon>
        <taxon>Teleostei</taxon>
        <taxon>Protacanthopterygii</taxon>
        <taxon>Salmoniformes</taxon>
        <taxon>Salmonidae</taxon>
        <taxon>Salmoninae</taxon>
        <taxon>Salmo</taxon>
    </lineage>
</organism>
<proteinExistence type="inferred from homology"/>
<feature type="compositionally biased region" description="Basic and acidic residues" evidence="14">
    <location>
        <begin position="30"/>
        <end position="43"/>
    </location>
</feature>
<feature type="region of interest" description="Disordered" evidence="14">
    <location>
        <begin position="1"/>
        <end position="46"/>
    </location>
</feature>
<evidence type="ECO:0000256" key="6">
    <source>
        <dbReference type="ARBA" id="ARBA00022801"/>
    </source>
</evidence>
<accession>A0A1S3S5Z5</accession>
<dbReference type="InterPro" id="IPR003180">
    <property type="entry name" value="MPG"/>
</dbReference>
<evidence type="ECO:0000256" key="13">
    <source>
        <dbReference type="ARBA" id="ARBA00082988"/>
    </source>
</evidence>
<sequence length="300" mass="33113">MSGRKRTQISVPETEDQVKRGVSLRQVRSTVHDHESGDVDDVKPGTVKSQYFSKEGDPERLGEEFFNQPCISLAKAFLGKVLVRRSADGTELRGRVVETEAYLGGEDKASHSAGGKCTERNTAMFMKPGTIYVYPIYGIYLCMNVSSQGEGAAVLLRALEPLHGLPLMKQLQTARRREGARPLKDKELCNGPSKLCQALDIPHCFDRRDVASDPEVWLERDTQIGPQEPDLREVVSASRIGIDSHGEWATKPLRFYLRGHHCVSVVNKQAETQTHSLANNVISDFASSSVDVCDGDTGQS</sequence>
<dbReference type="PANTHER" id="PTHR10429:SF0">
    <property type="entry name" value="DNA-3-METHYLADENINE GLYCOSYLASE"/>
    <property type="match status" value="1"/>
</dbReference>
<keyword evidence="5" id="KW-0227">DNA damage</keyword>
<dbReference type="FunFam" id="3.10.300.10:FF:000001">
    <property type="entry name" value="Putative 3-methyladenine DNA glycosylase"/>
    <property type="match status" value="1"/>
</dbReference>
<evidence type="ECO:0000256" key="5">
    <source>
        <dbReference type="ARBA" id="ARBA00022763"/>
    </source>
</evidence>
<dbReference type="AlphaFoldDB" id="A0A1S3S5Z5"/>
<dbReference type="EC" id="3.2.2.21" evidence="4"/>